<evidence type="ECO:0000313" key="2">
    <source>
        <dbReference type="Proteomes" id="UP001179952"/>
    </source>
</evidence>
<name>A0AAV9ARA1_ACOGR</name>
<organism evidence="1 2">
    <name type="scientific">Acorus gramineus</name>
    <name type="common">Dwarf sweet flag</name>
    <dbReference type="NCBI Taxonomy" id="55184"/>
    <lineage>
        <taxon>Eukaryota</taxon>
        <taxon>Viridiplantae</taxon>
        <taxon>Streptophyta</taxon>
        <taxon>Embryophyta</taxon>
        <taxon>Tracheophyta</taxon>
        <taxon>Spermatophyta</taxon>
        <taxon>Magnoliopsida</taxon>
        <taxon>Liliopsida</taxon>
        <taxon>Acoraceae</taxon>
        <taxon>Acorus</taxon>
    </lineage>
</organism>
<sequence length="64" mass="7411">MVKIKTTKSARWFSTRVKRHSDDLVKKMDKLANLILLSKNKTCFIAVLAYKATLLRKICGTIYH</sequence>
<comment type="caution">
    <text evidence="1">The sequence shown here is derived from an EMBL/GenBank/DDBJ whole genome shotgun (WGS) entry which is preliminary data.</text>
</comment>
<protein>
    <submittedName>
        <fullName evidence="1">Uncharacterized protein</fullName>
    </submittedName>
</protein>
<evidence type="ECO:0000313" key="1">
    <source>
        <dbReference type="EMBL" id="KAK1266682.1"/>
    </source>
</evidence>
<reference evidence="1" key="2">
    <citation type="submission" date="2023-06" db="EMBL/GenBank/DDBJ databases">
        <authorList>
            <person name="Ma L."/>
            <person name="Liu K.-W."/>
            <person name="Li Z."/>
            <person name="Hsiao Y.-Y."/>
            <person name="Qi Y."/>
            <person name="Fu T."/>
            <person name="Tang G."/>
            <person name="Zhang D."/>
            <person name="Sun W.-H."/>
            <person name="Liu D.-K."/>
            <person name="Li Y."/>
            <person name="Chen G.-Z."/>
            <person name="Liu X.-D."/>
            <person name="Liao X.-Y."/>
            <person name="Jiang Y.-T."/>
            <person name="Yu X."/>
            <person name="Hao Y."/>
            <person name="Huang J."/>
            <person name="Zhao X.-W."/>
            <person name="Ke S."/>
            <person name="Chen Y.-Y."/>
            <person name="Wu W.-L."/>
            <person name="Hsu J.-L."/>
            <person name="Lin Y.-F."/>
            <person name="Huang M.-D."/>
            <person name="Li C.-Y."/>
            <person name="Huang L."/>
            <person name="Wang Z.-W."/>
            <person name="Zhao X."/>
            <person name="Zhong W.-Y."/>
            <person name="Peng D.-H."/>
            <person name="Ahmad S."/>
            <person name="Lan S."/>
            <person name="Zhang J.-S."/>
            <person name="Tsai W.-C."/>
            <person name="Van De Peer Y."/>
            <person name="Liu Z.-J."/>
        </authorList>
    </citation>
    <scope>NUCLEOTIDE SEQUENCE</scope>
    <source>
        <strain evidence="1">SCP</strain>
        <tissue evidence="1">Leaves</tissue>
    </source>
</reference>
<gene>
    <name evidence="1" type="ORF">QJS04_geneDACA002492</name>
</gene>
<keyword evidence="2" id="KW-1185">Reference proteome</keyword>
<dbReference type="AlphaFoldDB" id="A0AAV9ARA1"/>
<accession>A0AAV9ARA1</accession>
<reference evidence="1" key="1">
    <citation type="journal article" date="2023" name="Nat. Commun.">
        <title>Diploid and tetraploid genomes of Acorus and the evolution of monocots.</title>
        <authorList>
            <person name="Ma L."/>
            <person name="Liu K.W."/>
            <person name="Li Z."/>
            <person name="Hsiao Y.Y."/>
            <person name="Qi Y."/>
            <person name="Fu T."/>
            <person name="Tang G.D."/>
            <person name="Zhang D."/>
            <person name="Sun W.H."/>
            <person name="Liu D.K."/>
            <person name="Li Y."/>
            <person name="Chen G.Z."/>
            <person name="Liu X.D."/>
            <person name="Liao X.Y."/>
            <person name="Jiang Y.T."/>
            <person name="Yu X."/>
            <person name="Hao Y."/>
            <person name="Huang J."/>
            <person name="Zhao X.W."/>
            <person name="Ke S."/>
            <person name="Chen Y.Y."/>
            <person name="Wu W.L."/>
            <person name="Hsu J.L."/>
            <person name="Lin Y.F."/>
            <person name="Huang M.D."/>
            <person name="Li C.Y."/>
            <person name="Huang L."/>
            <person name="Wang Z.W."/>
            <person name="Zhao X."/>
            <person name="Zhong W.Y."/>
            <person name="Peng D.H."/>
            <person name="Ahmad S."/>
            <person name="Lan S."/>
            <person name="Zhang J.S."/>
            <person name="Tsai W.C."/>
            <person name="Van de Peer Y."/>
            <person name="Liu Z.J."/>
        </authorList>
    </citation>
    <scope>NUCLEOTIDE SEQUENCE</scope>
    <source>
        <strain evidence="1">SCP</strain>
    </source>
</reference>
<dbReference type="EMBL" id="JAUJYN010000007">
    <property type="protein sequence ID" value="KAK1266682.1"/>
    <property type="molecule type" value="Genomic_DNA"/>
</dbReference>
<proteinExistence type="predicted"/>
<dbReference type="Proteomes" id="UP001179952">
    <property type="component" value="Unassembled WGS sequence"/>
</dbReference>